<comment type="caution">
    <text evidence="2">The sequence shown here is derived from an EMBL/GenBank/DDBJ whole genome shotgun (WGS) entry which is preliminary data.</text>
</comment>
<dbReference type="EMBL" id="JAINUF010000001">
    <property type="protein sequence ID" value="KAJ8382274.1"/>
    <property type="molecule type" value="Genomic_DNA"/>
</dbReference>
<dbReference type="AlphaFoldDB" id="A0A9Q1JG14"/>
<reference evidence="2" key="1">
    <citation type="journal article" date="2023" name="Science">
        <title>Genome structures resolve the early diversification of teleost fishes.</title>
        <authorList>
            <person name="Parey E."/>
            <person name="Louis A."/>
            <person name="Montfort J."/>
            <person name="Bouchez O."/>
            <person name="Roques C."/>
            <person name="Iampietro C."/>
            <person name="Lluch J."/>
            <person name="Castinel A."/>
            <person name="Donnadieu C."/>
            <person name="Desvignes T."/>
            <person name="Floi Bucao C."/>
            <person name="Jouanno E."/>
            <person name="Wen M."/>
            <person name="Mejri S."/>
            <person name="Dirks R."/>
            <person name="Jansen H."/>
            <person name="Henkel C."/>
            <person name="Chen W.J."/>
            <person name="Zahm M."/>
            <person name="Cabau C."/>
            <person name="Klopp C."/>
            <person name="Thompson A.W."/>
            <person name="Robinson-Rechavi M."/>
            <person name="Braasch I."/>
            <person name="Lecointre G."/>
            <person name="Bobe J."/>
            <person name="Postlethwait J.H."/>
            <person name="Berthelot C."/>
            <person name="Roest Crollius H."/>
            <person name="Guiguen Y."/>
        </authorList>
    </citation>
    <scope>NUCLEOTIDE SEQUENCE</scope>
    <source>
        <strain evidence="2">WJC10195</strain>
    </source>
</reference>
<organism evidence="2 3">
    <name type="scientific">Synaphobranchus kaupii</name>
    <name type="common">Kaup's arrowtooth eel</name>
    <dbReference type="NCBI Taxonomy" id="118154"/>
    <lineage>
        <taxon>Eukaryota</taxon>
        <taxon>Metazoa</taxon>
        <taxon>Chordata</taxon>
        <taxon>Craniata</taxon>
        <taxon>Vertebrata</taxon>
        <taxon>Euteleostomi</taxon>
        <taxon>Actinopterygii</taxon>
        <taxon>Neopterygii</taxon>
        <taxon>Teleostei</taxon>
        <taxon>Anguilliformes</taxon>
        <taxon>Synaphobranchidae</taxon>
        <taxon>Synaphobranchus</taxon>
    </lineage>
</organism>
<evidence type="ECO:0000313" key="3">
    <source>
        <dbReference type="Proteomes" id="UP001152622"/>
    </source>
</evidence>
<protein>
    <submittedName>
        <fullName evidence="2">Uncharacterized protein</fullName>
    </submittedName>
</protein>
<sequence length="186" mass="20169">MRVIKQQPADEAGINIPPLKLRPLPLCSRPIRGSYGSPNAPGPSRPATRQEMGEEAARAVSAEILRTPEATTQTSAGDLFHPGSASTERPRKRKASESRLCSCQPEVAGSEPGPEKACQVLSGARLMACSPVFQVLTPRALTAARDARLHAILPAKVFQHVPPSLAIPSRECAFIRRRRTRRLTRP</sequence>
<evidence type="ECO:0000313" key="2">
    <source>
        <dbReference type="EMBL" id="KAJ8382274.1"/>
    </source>
</evidence>
<gene>
    <name evidence="2" type="ORF">SKAU_G00030520</name>
</gene>
<proteinExistence type="predicted"/>
<name>A0A9Q1JG14_SYNKA</name>
<dbReference type="Proteomes" id="UP001152622">
    <property type="component" value="Chromosome 1"/>
</dbReference>
<keyword evidence="3" id="KW-1185">Reference proteome</keyword>
<evidence type="ECO:0000256" key="1">
    <source>
        <dbReference type="SAM" id="MobiDB-lite"/>
    </source>
</evidence>
<accession>A0A9Q1JG14</accession>
<feature type="region of interest" description="Disordered" evidence="1">
    <location>
        <begin position="1"/>
        <end position="114"/>
    </location>
</feature>